<name>A0ABC8UQ18_9AQUA</name>
<reference evidence="2 3" key="1">
    <citation type="submission" date="2024-02" db="EMBL/GenBank/DDBJ databases">
        <authorList>
            <person name="Vignale AGUSTIN F."/>
            <person name="Sosa J E."/>
            <person name="Modenutti C."/>
        </authorList>
    </citation>
    <scope>NUCLEOTIDE SEQUENCE [LARGE SCALE GENOMIC DNA]</scope>
</reference>
<dbReference type="Proteomes" id="UP001642360">
    <property type="component" value="Unassembled WGS sequence"/>
</dbReference>
<keyword evidence="3" id="KW-1185">Reference proteome</keyword>
<gene>
    <name evidence="2" type="ORF">ILEXP_LOCUS53306</name>
</gene>
<protein>
    <submittedName>
        <fullName evidence="2">Uncharacterized protein</fullName>
    </submittedName>
</protein>
<proteinExistence type="predicted"/>
<dbReference type="EMBL" id="CAUOFW020008502">
    <property type="protein sequence ID" value="CAK9183072.1"/>
    <property type="molecule type" value="Genomic_DNA"/>
</dbReference>
<comment type="caution">
    <text evidence="2">The sequence shown here is derived from an EMBL/GenBank/DDBJ whole genome shotgun (WGS) entry which is preliminary data.</text>
</comment>
<sequence>MNAFKNMEQKRNVLSELGKCNSNDHPRRVGTGFNPAERVAGDEKRRREQEKAEILLHLICWGPN</sequence>
<evidence type="ECO:0000256" key="1">
    <source>
        <dbReference type="SAM" id="MobiDB-lite"/>
    </source>
</evidence>
<evidence type="ECO:0000313" key="2">
    <source>
        <dbReference type="EMBL" id="CAK9183072.1"/>
    </source>
</evidence>
<dbReference type="AlphaFoldDB" id="A0ABC8UQ18"/>
<accession>A0ABC8UQ18</accession>
<organism evidence="2 3">
    <name type="scientific">Ilex paraguariensis</name>
    <name type="common">yerba mate</name>
    <dbReference type="NCBI Taxonomy" id="185542"/>
    <lineage>
        <taxon>Eukaryota</taxon>
        <taxon>Viridiplantae</taxon>
        <taxon>Streptophyta</taxon>
        <taxon>Embryophyta</taxon>
        <taxon>Tracheophyta</taxon>
        <taxon>Spermatophyta</taxon>
        <taxon>Magnoliopsida</taxon>
        <taxon>eudicotyledons</taxon>
        <taxon>Gunneridae</taxon>
        <taxon>Pentapetalae</taxon>
        <taxon>asterids</taxon>
        <taxon>campanulids</taxon>
        <taxon>Aquifoliales</taxon>
        <taxon>Aquifoliaceae</taxon>
        <taxon>Ilex</taxon>
    </lineage>
</organism>
<evidence type="ECO:0000313" key="3">
    <source>
        <dbReference type="Proteomes" id="UP001642360"/>
    </source>
</evidence>
<feature type="region of interest" description="Disordered" evidence="1">
    <location>
        <begin position="16"/>
        <end position="45"/>
    </location>
</feature>